<feature type="compositionally biased region" description="Acidic residues" evidence="1">
    <location>
        <begin position="427"/>
        <end position="436"/>
    </location>
</feature>
<evidence type="ECO:0000313" key="2">
    <source>
        <dbReference type="EMBL" id="MBB4902497.1"/>
    </source>
</evidence>
<feature type="compositionally biased region" description="Low complexity" evidence="1">
    <location>
        <begin position="255"/>
        <end position="291"/>
    </location>
</feature>
<feature type="region of interest" description="Disordered" evidence="1">
    <location>
        <begin position="253"/>
        <end position="296"/>
    </location>
</feature>
<reference evidence="2 3" key="1">
    <citation type="submission" date="2020-08" db="EMBL/GenBank/DDBJ databases">
        <title>Genomic Encyclopedia of Type Strains, Phase III (KMG-III): the genomes of soil and plant-associated and newly described type strains.</title>
        <authorList>
            <person name="Whitman W."/>
        </authorList>
    </citation>
    <scope>NUCLEOTIDE SEQUENCE [LARGE SCALE GENOMIC DNA]</scope>
    <source>
        <strain evidence="2 3">CECT 3273</strain>
    </source>
</reference>
<evidence type="ECO:0000313" key="3">
    <source>
        <dbReference type="Proteomes" id="UP000579523"/>
    </source>
</evidence>
<evidence type="ECO:0000256" key="1">
    <source>
        <dbReference type="SAM" id="MobiDB-lite"/>
    </source>
</evidence>
<keyword evidence="3" id="KW-1185">Reference proteome</keyword>
<comment type="caution">
    <text evidence="2">The sequence shown here is derived from an EMBL/GenBank/DDBJ whole genome shotgun (WGS) entry which is preliminary data.</text>
</comment>
<dbReference type="Proteomes" id="UP000579523">
    <property type="component" value="Unassembled WGS sequence"/>
</dbReference>
<feature type="compositionally biased region" description="Pro residues" evidence="1">
    <location>
        <begin position="411"/>
        <end position="426"/>
    </location>
</feature>
<dbReference type="EMBL" id="JACHJI010000017">
    <property type="protein sequence ID" value="MBB4902497.1"/>
    <property type="molecule type" value="Genomic_DNA"/>
</dbReference>
<dbReference type="RefSeq" id="WP_184827866.1">
    <property type="nucleotide sequence ID" value="NZ_BMTK01000031.1"/>
</dbReference>
<gene>
    <name evidence="2" type="ORF">FHS37_006594</name>
</gene>
<proteinExistence type="predicted"/>
<dbReference type="AlphaFoldDB" id="A0A7W7PWB5"/>
<organism evidence="2 3">
    <name type="scientific">Streptomyces griseomycini</name>
    <dbReference type="NCBI Taxonomy" id="66895"/>
    <lineage>
        <taxon>Bacteria</taxon>
        <taxon>Bacillati</taxon>
        <taxon>Actinomycetota</taxon>
        <taxon>Actinomycetes</taxon>
        <taxon>Kitasatosporales</taxon>
        <taxon>Streptomycetaceae</taxon>
        <taxon>Streptomyces</taxon>
    </lineage>
</organism>
<name>A0A7W7PWB5_9ACTN</name>
<feature type="compositionally biased region" description="Basic and acidic residues" evidence="1">
    <location>
        <begin position="392"/>
        <end position="402"/>
    </location>
</feature>
<feature type="region of interest" description="Disordered" evidence="1">
    <location>
        <begin position="365"/>
        <end position="464"/>
    </location>
</feature>
<protein>
    <submittedName>
        <fullName evidence="2">Outer membrane biosynthesis protein TonB</fullName>
    </submittedName>
</protein>
<sequence length="557" mass="62178">MILLAGPEKTGKSRIAAEGTASELLGMTYWIEIGGSEGTADYYGRIPGANYEIVPHDGSYQDILDAVRWAVAQPPAVEGKRNMIVVDNVSVLWDMLSDEQAIYARWRAEKRAKEDRRRGPNPDLPVTVDPDLWNRAKDRWGEILWHLRRHSGPTLLLARQELVIAFENDKPTRERTRKIKAEKNLPAAVDAIVELHALGEAYLTGVRTLHWEVTPGQSERFEKFSIDALLRRMGFHEAAATRQVTEARPEAYLDEQQAQQTQQTQQRPPQQSQQRNQRQQQEAPPAQQSTQKADQAGRQVVELIHQALKDPTDPEKRLQAIRAEWGTRTLKQTPTFTKMWGELNADDLITRSLAYVKEEAEKRRKAAEAAASTPGAKAEPDTPAPPPAGQDQAREHQVHPEPEPPAEDDTPPPPDPQAEDGPPPGESPEDTTEAEEPQDRPAPGAQRLADFAAGRPPKREPDRKTKIALDALHAEADVQARVLMRTLSEHLAPISGEGEPEMIPLRNYLLAQRPEIIAQLEREGHTELAAYYQKAPHVDTKIREAFAPYFGGAPAGQ</sequence>
<accession>A0A7W7PWB5</accession>